<comment type="similarity">
    <text evidence="12">Belongs to the pannexin family.</text>
</comment>
<feature type="transmembrane region" description="Helical" evidence="12">
    <location>
        <begin position="266"/>
        <end position="287"/>
    </location>
</feature>
<evidence type="ECO:0000256" key="2">
    <source>
        <dbReference type="ARBA" id="ARBA00004651"/>
    </source>
</evidence>
<evidence type="ECO:0000256" key="10">
    <source>
        <dbReference type="ARBA" id="ARBA00023136"/>
    </source>
</evidence>
<evidence type="ECO:0000256" key="1">
    <source>
        <dbReference type="ARBA" id="ARBA00004610"/>
    </source>
</evidence>
<keyword evidence="15" id="KW-1185">Reference proteome</keyword>
<dbReference type="PANTHER" id="PTHR11893">
    <property type="entry name" value="INNEXIN"/>
    <property type="match status" value="1"/>
</dbReference>
<feature type="compositionally biased region" description="Basic and acidic residues" evidence="13">
    <location>
        <begin position="429"/>
        <end position="441"/>
    </location>
</feature>
<reference evidence="14" key="1">
    <citation type="submission" date="2021-02" db="EMBL/GenBank/DDBJ databases">
        <authorList>
            <person name="Bekaert M."/>
        </authorList>
    </citation>
    <scope>NUCLEOTIDE SEQUENCE</scope>
    <source>
        <strain evidence="14">IoA-00</strain>
    </source>
</reference>
<keyword evidence="11 12" id="KW-0407">Ion channel</keyword>
<keyword evidence="4" id="KW-1003">Cell membrane</keyword>
<keyword evidence="6" id="KW-0303">Gap junction</keyword>
<keyword evidence="10 12" id="KW-0472">Membrane</keyword>
<keyword evidence="9 12" id="KW-0406">Ion transport</keyword>
<dbReference type="EMBL" id="HG994588">
    <property type="protein sequence ID" value="CAF3037815.1"/>
    <property type="molecule type" value="Genomic_DNA"/>
</dbReference>
<sequence length="486" mass="56830">MAEILGAVTAATKVFLEVNQVSIDNWTFKLYYKATTSLLLACSVVGTSKQFFGNPINCEVNDNSVNEKVLEQYCWMYSTFNIPLNFRGVCAKREYDGTSLYNSYYQWVPVFLIMSAILFYAPRGLWLSIEGGLMKFLAKGTRGKIIDEADIKRDALIKTFQDHLHNKYNSYAFWFLFCEGLNFVVVISEWFITNRFIKYHFFSYGPSVLYYYNLPPEERLQNDINPMCEAFPRIASCKYARFGSGGGPESLNAICILGLNMINDKIFLVLWFWYFFLTLFGCLRLIYRVIQVTSSSVRFHTMRYKMHRYFRRNANIRHIEHYIKHCSFGDWFVLYQMSRNMNRRFFASFVTALSRKVNPDPELLAMEQVDGETRRLCTTDNLSNKIYDLTYDAHPVKTATEHESAIDDYKAKRTKRASISTSSSYSHSCEPEQKNKTKKCNEEDEENEISTTPHITFHPKTKWVDHKKCYVQVKQLPHSKKKDNSH</sequence>
<feature type="compositionally biased region" description="Low complexity" evidence="13">
    <location>
        <begin position="418"/>
        <end position="428"/>
    </location>
</feature>
<keyword evidence="3 12" id="KW-0813">Transport</keyword>
<evidence type="ECO:0000256" key="13">
    <source>
        <dbReference type="SAM" id="MobiDB-lite"/>
    </source>
</evidence>
<feature type="transmembrane region" description="Helical" evidence="12">
    <location>
        <begin position="171"/>
        <end position="192"/>
    </location>
</feature>
<evidence type="ECO:0000313" key="15">
    <source>
        <dbReference type="Proteomes" id="UP000675881"/>
    </source>
</evidence>
<keyword evidence="7" id="KW-0965">Cell junction</keyword>
<keyword evidence="8 12" id="KW-1133">Transmembrane helix</keyword>
<dbReference type="GO" id="GO:0034220">
    <property type="term" value="P:monoatomic ion transmembrane transport"/>
    <property type="evidence" value="ECO:0007669"/>
    <property type="project" value="UniProtKB-KW"/>
</dbReference>
<comment type="caution">
    <text evidence="12">Lacks conserved residue(s) required for the propagation of feature annotation.</text>
</comment>
<proteinExistence type="inferred from homology"/>
<evidence type="ECO:0000256" key="7">
    <source>
        <dbReference type="ARBA" id="ARBA00022949"/>
    </source>
</evidence>
<comment type="function">
    <text evidence="12">Structural component of the gap junctions.</text>
</comment>
<protein>
    <recommendedName>
        <fullName evidence="12">Innexin</fullName>
    </recommendedName>
</protein>
<dbReference type="Pfam" id="PF00876">
    <property type="entry name" value="Innexin"/>
    <property type="match status" value="1"/>
</dbReference>
<comment type="subcellular location">
    <subcellularLocation>
        <location evidence="1">Cell junction</location>
        <location evidence="1">Gap junction</location>
    </subcellularLocation>
    <subcellularLocation>
        <location evidence="2 12">Cell membrane</location>
        <topology evidence="2 12">Multi-pass membrane protein</topology>
    </subcellularLocation>
</comment>
<dbReference type="GO" id="GO:0005886">
    <property type="term" value="C:plasma membrane"/>
    <property type="evidence" value="ECO:0007669"/>
    <property type="project" value="UniProtKB-SubCell"/>
</dbReference>
<name>A0A7R8DBV9_LEPSM</name>
<dbReference type="InterPro" id="IPR000990">
    <property type="entry name" value="Innexin"/>
</dbReference>
<evidence type="ECO:0000256" key="8">
    <source>
        <dbReference type="ARBA" id="ARBA00022989"/>
    </source>
</evidence>
<evidence type="ECO:0000256" key="6">
    <source>
        <dbReference type="ARBA" id="ARBA00022868"/>
    </source>
</evidence>
<feature type="transmembrane region" description="Helical" evidence="12">
    <location>
        <begin position="104"/>
        <end position="121"/>
    </location>
</feature>
<evidence type="ECO:0000256" key="11">
    <source>
        <dbReference type="ARBA" id="ARBA00023303"/>
    </source>
</evidence>
<accession>A0A7R8DBV9</accession>
<evidence type="ECO:0000256" key="3">
    <source>
        <dbReference type="ARBA" id="ARBA00022448"/>
    </source>
</evidence>
<organism evidence="14 15">
    <name type="scientific">Lepeophtheirus salmonis</name>
    <name type="common">Salmon louse</name>
    <name type="synonym">Caligus salmonis</name>
    <dbReference type="NCBI Taxonomy" id="72036"/>
    <lineage>
        <taxon>Eukaryota</taxon>
        <taxon>Metazoa</taxon>
        <taxon>Ecdysozoa</taxon>
        <taxon>Arthropoda</taxon>
        <taxon>Crustacea</taxon>
        <taxon>Multicrustacea</taxon>
        <taxon>Hexanauplia</taxon>
        <taxon>Copepoda</taxon>
        <taxon>Siphonostomatoida</taxon>
        <taxon>Caligidae</taxon>
        <taxon>Lepeophtheirus</taxon>
    </lineage>
</organism>
<evidence type="ECO:0000256" key="4">
    <source>
        <dbReference type="ARBA" id="ARBA00022475"/>
    </source>
</evidence>
<dbReference type="PRINTS" id="PR01262">
    <property type="entry name" value="INNEXIN"/>
</dbReference>
<gene>
    <name evidence="12" type="primary">inx</name>
    <name evidence="14" type="ORF">LSAA_14925</name>
</gene>
<dbReference type="GO" id="GO:0005921">
    <property type="term" value="C:gap junction"/>
    <property type="evidence" value="ECO:0007669"/>
    <property type="project" value="UniProtKB-SubCell"/>
</dbReference>
<feature type="region of interest" description="Disordered" evidence="13">
    <location>
        <begin position="417"/>
        <end position="455"/>
    </location>
</feature>
<dbReference type="Proteomes" id="UP000675881">
    <property type="component" value="Chromosome 9"/>
</dbReference>
<evidence type="ECO:0000313" key="14">
    <source>
        <dbReference type="EMBL" id="CAF3037815.1"/>
    </source>
</evidence>
<dbReference type="AlphaFoldDB" id="A0A7R8DBV9"/>
<evidence type="ECO:0000256" key="5">
    <source>
        <dbReference type="ARBA" id="ARBA00022692"/>
    </source>
</evidence>
<dbReference type="OrthoDB" id="5867527at2759"/>
<dbReference type="PROSITE" id="PS51013">
    <property type="entry name" value="PANNEXIN"/>
    <property type="match status" value="1"/>
</dbReference>
<evidence type="ECO:0000256" key="9">
    <source>
        <dbReference type="ARBA" id="ARBA00023065"/>
    </source>
</evidence>
<evidence type="ECO:0000256" key="12">
    <source>
        <dbReference type="RuleBase" id="RU010713"/>
    </source>
</evidence>
<dbReference type="GO" id="GO:0005243">
    <property type="term" value="F:gap junction channel activity"/>
    <property type="evidence" value="ECO:0007669"/>
    <property type="project" value="TreeGrafter"/>
</dbReference>
<keyword evidence="5 12" id="KW-0812">Transmembrane</keyword>
<dbReference type="PANTHER" id="PTHR11893:SF36">
    <property type="entry name" value="INNEXIN-5"/>
    <property type="match status" value="1"/>
</dbReference>